<feature type="transmembrane region" description="Helical" evidence="17">
    <location>
        <begin position="446"/>
        <end position="468"/>
    </location>
</feature>
<reference evidence="21" key="1">
    <citation type="submission" date="2019-01" db="EMBL/GenBank/DDBJ databases">
        <title>Mitochondrial phylogenomics of Collembola.</title>
        <authorList>
            <person name="Sun X."/>
            <person name="Xie Z.-J."/>
            <person name="Dong J."/>
            <person name="Yu D.-Y."/>
        </authorList>
    </citation>
    <scope>NUCLEOTIDE SEQUENCE</scope>
</reference>
<dbReference type="GeneID" id="54618722"/>
<keyword evidence="7 17" id="KW-0812">Transmembrane</keyword>
<sequence length="567" mass="64210">MFLFRLLNFYLGLMLMFSFFCFSVSGVIFNMYEKVMLLEWEIFSFLGVNIIMTLLLDWVSLTFTGLVMFISSLVLIYSFYYMSGDKYIVRFTLLVYLFVLSMILMIISPNMISILLGWDGLGLVSYCLVIYYQSFKSNNSGMLTILSNRVGDVAILLSIAWMLDFGSWNFFYFQHFYLGNYGFVLMMVVLAAMTKSAQIPFSAWLPAAMAAPTPVSALVHSSTLVTAGVYLLIRFNYLLGNSSFLLYMGSLTMFMSGLGANFEGDLKKIIALSTLSQLGVMMFVLSLGFYELAFFHLMTHALFKSLLFLCAGSFIHGCGDIQDVRFFGGIYSLMPVSSMFFIGCSISLCGFPFMSGFYSKDLILEVFMMMGGGVALTLIIVLGTLFTVTYSMRLIIHMFFKNMGVLKMITNSESYGMVVPMGILFMFSVIMGSYFSWLLFPSYSVFLPYGFKCFFLLMIFIMSALIYLKKVSFVSLSSGSVSYFYSNFFGSMWFMPLVSTYMIMGGLRLGEYLVKNLDQSWVEYLGGQGTFMLLSSNSSILDFNSFSGMKMYFLGFFFTILVSLFFI</sequence>
<feature type="transmembrane region" description="Helical" evidence="17">
    <location>
        <begin position="480"/>
        <end position="504"/>
    </location>
</feature>
<accession>A0A6G8FFJ1</accession>
<dbReference type="PANTHER" id="PTHR42829:SF2">
    <property type="entry name" value="NADH-UBIQUINONE OXIDOREDUCTASE CHAIN 5"/>
    <property type="match status" value="1"/>
</dbReference>
<evidence type="ECO:0000313" key="21">
    <source>
        <dbReference type="EMBL" id="QIM14972.1"/>
    </source>
</evidence>
<dbReference type="GO" id="GO:0008137">
    <property type="term" value="F:NADH dehydrogenase (ubiquinone) activity"/>
    <property type="evidence" value="ECO:0007669"/>
    <property type="project" value="UniProtKB-EC"/>
</dbReference>
<feature type="transmembrane region" description="Helical" evidence="17">
    <location>
        <begin position="374"/>
        <end position="396"/>
    </location>
</feature>
<keyword evidence="14 17" id="KW-0496">Mitochondrion</keyword>
<evidence type="ECO:0000256" key="17">
    <source>
        <dbReference type="RuleBase" id="RU003404"/>
    </source>
</evidence>
<geneLocation type="mitochondrion" evidence="21"/>
<dbReference type="PRINTS" id="PR01434">
    <property type="entry name" value="NADHDHGNASE5"/>
</dbReference>
<evidence type="ECO:0000259" key="18">
    <source>
        <dbReference type="Pfam" id="PF00361"/>
    </source>
</evidence>
<dbReference type="GO" id="GO:0042773">
    <property type="term" value="P:ATP synthesis coupled electron transport"/>
    <property type="evidence" value="ECO:0007669"/>
    <property type="project" value="InterPro"/>
</dbReference>
<dbReference type="GO" id="GO:0015990">
    <property type="term" value="P:electron transport coupled proton transport"/>
    <property type="evidence" value="ECO:0007669"/>
    <property type="project" value="TreeGrafter"/>
</dbReference>
<name>A0A6G8FFJ1_9HEXA</name>
<feature type="transmembrane region" description="Helical" evidence="17">
    <location>
        <begin position="549"/>
        <end position="566"/>
    </location>
</feature>
<feature type="domain" description="NADH-Ubiquinone oxidoreductase (complex I) chain 5 N-terminal" evidence="19">
    <location>
        <begin position="47"/>
        <end position="91"/>
    </location>
</feature>
<dbReference type="GO" id="GO:0003954">
    <property type="term" value="F:NADH dehydrogenase activity"/>
    <property type="evidence" value="ECO:0007669"/>
    <property type="project" value="TreeGrafter"/>
</dbReference>
<dbReference type="InterPro" id="IPR010934">
    <property type="entry name" value="NADH_DH_su5_C"/>
</dbReference>
<keyword evidence="8" id="KW-0999">Mitochondrion inner membrane</keyword>
<feature type="transmembrane region" description="Helical" evidence="17">
    <location>
        <begin position="87"/>
        <end position="107"/>
    </location>
</feature>
<dbReference type="InterPro" id="IPR003945">
    <property type="entry name" value="NU5C-like"/>
</dbReference>
<evidence type="ECO:0000256" key="13">
    <source>
        <dbReference type="ARBA" id="ARBA00023075"/>
    </source>
</evidence>
<evidence type="ECO:0000256" key="10">
    <source>
        <dbReference type="ARBA" id="ARBA00022982"/>
    </source>
</evidence>
<evidence type="ECO:0000256" key="1">
    <source>
        <dbReference type="ARBA" id="ARBA00003257"/>
    </source>
</evidence>
<keyword evidence="15 17" id="KW-0472">Membrane</keyword>
<evidence type="ECO:0000256" key="15">
    <source>
        <dbReference type="ARBA" id="ARBA00023136"/>
    </source>
</evidence>
<feature type="transmembrane region" description="Helical" evidence="17">
    <location>
        <begin position="330"/>
        <end position="354"/>
    </location>
</feature>
<feature type="transmembrane region" description="Helical" evidence="17">
    <location>
        <begin position="177"/>
        <end position="194"/>
    </location>
</feature>
<dbReference type="GO" id="GO:0005743">
    <property type="term" value="C:mitochondrial inner membrane"/>
    <property type="evidence" value="ECO:0007669"/>
    <property type="project" value="UniProtKB-SubCell"/>
</dbReference>
<comment type="subcellular location">
    <subcellularLocation>
        <location evidence="2">Mitochondrion inner membrane</location>
        <topology evidence="2">Multi-pass membrane protein</topology>
    </subcellularLocation>
</comment>
<keyword evidence="9" id="KW-1278">Translocase</keyword>
<dbReference type="EC" id="7.1.1.2" evidence="3 17"/>
<feature type="domain" description="NADH dehydrogenase subunit 5 C-terminal" evidence="20">
    <location>
        <begin position="390"/>
        <end position="566"/>
    </location>
</feature>
<feature type="transmembrane region" description="Helical" evidence="17">
    <location>
        <begin position="215"/>
        <end position="233"/>
    </location>
</feature>
<evidence type="ECO:0000259" key="19">
    <source>
        <dbReference type="Pfam" id="PF00662"/>
    </source>
</evidence>
<protein>
    <recommendedName>
        <fullName evidence="4 17">NADH-ubiquinone oxidoreductase chain 5</fullName>
        <ecNumber evidence="3 17">7.1.1.2</ecNumber>
    </recommendedName>
</protein>
<comment type="function">
    <text evidence="1">Core subunit of the mitochondrial membrane respiratory chain NADH dehydrogenase (Complex I) that is believed to belong to the minimal assembly required for catalysis. Complex I functions in the transfer of electrons from NADH to the respiratory chain. The immediate electron acceptor for the enzyme is believed to be ubiquinone.</text>
</comment>
<evidence type="ECO:0000256" key="11">
    <source>
        <dbReference type="ARBA" id="ARBA00022989"/>
    </source>
</evidence>
<feature type="transmembrane region" description="Helical" evidence="17">
    <location>
        <begin position="269"/>
        <end position="289"/>
    </location>
</feature>
<keyword evidence="12 17" id="KW-0520">NAD</keyword>
<dbReference type="Pfam" id="PF00361">
    <property type="entry name" value="Proton_antipo_M"/>
    <property type="match status" value="1"/>
</dbReference>
<feature type="domain" description="NADH:quinone oxidoreductase/Mrp antiporter transmembrane" evidence="18">
    <location>
        <begin position="108"/>
        <end position="387"/>
    </location>
</feature>
<feature type="transmembrane region" description="Helical" evidence="17">
    <location>
        <begin position="153"/>
        <end position="171"/>
    </location>
</feature>
<proteinExistence type="inferred from homology"/>
<evidence type="ECO:0000259" key="20">
    <source>
        <dbReference type="Pfam" id="PF06455"/>
    </source>
</evidence>
<comment type="similarity">
    <text evidence="17">Belongs to the complex I subunit 5 family.</text>
</comment>
<dbReference type="AlphaFoldDB" id="A0A6G8FFJ1"/>
<evidence type="ECO:0000256" key="2">
    <source>
        <dbReference type="ARBA" id="ARBA00004448"/>
    </source>
</evidence>
<evidence type="ECO:0000256" key="4">
    <source>
        <dbReference type="ARBA" id="ARBA00021096"/>
    </source>
</evidence>
<keyword evidence="5 17" id="KW-0813">Transport</keyword>
<keyword evidence="11 17" id="KW-1133">Transmembrane helix</keyword>
<evidence type="ECO:0000256" key="16">
    <source>
        <dbReference type="ARBA" id="ARBA00049551"/>
    </source>
</evidence>
<feature type="transmembrane region" description="Helical" evidence="17">
    <location>
        <begin position="417"/>
        <end position="440"/>
    </location>
</feature>
<dbReference type="RefSeq" id="YP_009756944.1">
    <property type="nucleotide sequence ID" value="NC_047189.1"/>
</dbReference>
<comment type="catalytic activity">
    <reaction evidence="16 17">
        <text>a ubiquinone + NADH + 5 H(+)(in) = a ubiquinol + NAD(+) + 4 H(+)(out)</text>
        <dbReference type="Rhea" id="RHEA:29091"/>
        <dbReference type="Rhea" id="RHEA-COMP:9565"/>
        <dbReference type="Rhea" id="RHEA-COMP:9566"/>
        <dbReference type="ChEBI" id="CHEBI:15378"/>
        <dbReference type="ChEBI" id="CHEBI:16389"/>
        <dbReference type="ChEBI" id="CHEBI:17976"/>
        <dbReference type="ChEBI" id="CHEBI:57540"/>
        <dbReference type="ChEBI" id="CHEBI:57945"/>
        <dbReference type="EC" id="7.1.1.2"/>
    </reaction>
</comment>
<dbReference type="Pfam" id="PF06455">
    <property type="entry name" value="NADH5_C"/>
    <property type="match status" value="1"/>
</dbReference>
<dbReference type="EMBL" id="MK431900">
    <property type="protein sequence ID" value="QIM14972.1"/>
    <property type="molecule type" value="Genomic_DNA"/>
</dbReference>
<dbReference type="PANTHER" id="PTHR42829">
    <property type="entry name" value="NADH-UBIQUINONE OXIDOREDUCTASE CHAIN 5"/>
    <property type="match status" value="1"/>
</dbReference>
<evidence type="ECO:0000256" key="14">
    <source>
        <dbReference type="ARBA" id="ARBA00023128"/>
    </source>
</evidence>
<gene>
    <name evidence="21" type="primary">ND5</name>
</gene>
<dbReference type="CTD" id="4540"/>
<feature type="transmembrane region" description="Helical" evidence="17">
    <location>
        <begin position="245"/>
        <end position="262"/>
    </location>
</feature>
<dbReference type="Pfam" id="PF00662">
    <property type="entry name" value="Proton_antipo_N"/>
    <property type="match status" value="1"/>
</dbReference>
<dbReference type="InterPro" id="IPR001750">
    <property type="entry name" value="ND/Mrp_TM"/>
</dbReference>
<keyword evidence="13 17" id="KW-0830">Ubiquinone</keyword>
<evidence type="ECO:0000256" key="5">
    <source>
        <dbReference type="ARBA" id="ARBA00022448"/>
    </source>
</evidence>
<feature type="transmembrane region" description="Helical" evidence="17">
    <location>
        <begin position="61"/>
        <end position="80"/>
    </location>
</feature>
<evidence type="ECO:0000256" key="7">
    <source>
        <dbReference type="ARBA" id="ARBA00022692"/>
    </source>
</evidence>
<organism evidence="21">
    <name type="scientific">Lepidocyrtus fimetarius</name>
    <dbReference type="NCBI Taxonomy" id="2583952"/>
    <lineage>
        <taxon>Eukaryota</taxon>
        <taxon>Metazoa</taxon>
        <taxon>Ecdysozoa</taxon>
        <taxon>Arthropoda</taxon>
        <taxon>Hexapoda</taxon>
        <taxon>Collembola</taxon>
        <taxon>Entomobryomorpha</taxon>
        <taxon>Entomobryoidea</taxon>
        <taxon>Entomobryidae</taxon>
        <taxon>Lepidocyrtinae</taxon>
        <taxon>Lepidocyrtus</taxon>
    </lineage>
</organism>
<keyword evidence="10" id="KW-0249">Electron transport</keyword>
<feature type="transmembrane region" description="Helical" evidence="17">
    <location>
        <begin position="6"/>
        <end position="29"/>
    </location>
</feature>
<evidence type="ECO:0000256" key="6">
    <source>
        <dbReference type="ARBA" id="ARBA00022660"/>
    </source>
</evidence>
<keyword evidence="6" id="KW-0679">Respiratory chain</keyword>
<evidence type="ECO:0000256" key="12">
    <source>
        <dbReference type="ARBA" id="ARBA00023027"/>
    </source>
</evidence>
<evidence type="ECO:0000256" key="9">
    <source>
        <dbReference type="ARBA" id="ARBA00022967"/>
    </source>
</evidence>
<evidence type="ECO:0000256" key="3">
    <source>
        <dbReference type="ARBA" id="ARBA00012944"/>
    </source>
</evidence>
<dbReference type="InterPro" id="IPR001516">
    <property type="entry name" value="Proton_antipo_N"/>
</dbReference>
<comment type="function">
    <text evidence="17">Core subunit of the mitochondrial membrane respiratory chain NADH dehydrogenase (Complex I) which catalyzes electron transfer from NADH through the respiratory chain, using ubiquinone as an electron acceptor. Essential for the catalytic activity and assembly of complex I.</text>
</comment>
<evidence type="ECO:0000256" key="8">
    <source>
        <dbReference type="ARBA" id="ARBA00022792"/>
    </source>
</evidence>